<evidence type="ECO:0000313" key="2">
    <source>
        <dbReference type="Proteomes" id="UP000821865"/>
    </source>
</evidence>
<dbReference type="Proteomes" id="UP000821865">
    <property type="component" value="Chromosome 1"/>
</dbReference>
<sequence>MGGGKQKLPPARVLHRSSEPTSTAHGHFLQSPHWRLALGPWVRLMCAEKVSRARGAALGGRRIGGRLLIAAQSWDGAQGPTDRDEHSSGDDGTPSPLRRRFTARSADWRGEVSPQSAPSRGARRILTRQDSSRVLRRACLSFGGSLRVTRQAPIAYSSLRDLGRPAHKIR</sequence>
<gene>
    <name evidence="1" type="ORF">HPB49_023246</name>
</gene>
<keyword evidence="2" id="KW-1185">Reference proteome</keyword>
<comment type="caution">
    <text evidence="1">The sequence shown here is derived from an EMBL/GenBank/DDBJ whole genome shotgun (WGS) entry which is preliminary data.</text>
</comment>
<reference evidence="1" key="1">
    <citation type="submission" date="2020-05" db="EMBL/GenBank/DDBJ databases">
        <title>Large-scale comparative analyses of tick genomes elucidate their genetic diversity and vector capacities.</title>
        <authorList>
            <person name="Jia N."/>
            <person name="Wang J."/>
            <person name="Shi W."/>
            <person name="Du L."/>
            <person name="Sun Y."/>
            <person name="Zhan W."/>
            <person name="Jiang J."/>
            <person name="Wang Q."/>
            <person name="Zhang B."/>
            <person name="Ji P."/>
            <person name="Sakyi L.B."/>
            <person name="Cui X."/>
            <person name="Yuan T."/>
            <person name="Jiang B."/>
            <person name="Yang W."/>
            <person name="Lam T.T.-Y."/>
            <person name="Chang Q."/>
            <person name="Ding S."/>
            <person name="Wang X."/>
            <person name="Zhu J."/>
            <person name="Ruan X."/>
            <person name="Zhao L."/>
            <person name="Wei J."/>
            <person name="Que T."/>
            <person name="Du C."/>
            <person name="Cheng J."/>
            <person name="Dai P."/>
            <person name="Han X."/>
            <person name="Huang E."/>
            <person name="Gao Y."/>
            <person name="Liu J."/>
            <person name="Shao H."/>
            <person name="Ye R."/>
            <person name="Li L."/>
            <person name="Wei W."/>
            <person name="Wang X."/>
            <person name="Wang C."/>
            <person name="Yang T."/>
            <person name="Huo Q."/>
            <person name="Li W."/>
            <person name="Guo W."/>
            <person name="Chen H."/>
            <person name="Zhou L."/>
            <person name="Ni X."/>
            <person name="Tian J."/>
            <person name="Zhou Y."/>
            <person name="Sheng Y."/>
            <person name="Liu T."/>
            <person name="Pan Y."/>
            <person name="Xia L."/>
            <person name="Li J."/>
            <person name="Zhao F."/>
            <person name="Cao W."/>
        </authorList>
    </citation>
    <scope>NUCLEOTIDE SEQUENCE</scope>
    <source>
        <strain evidence="1">Dsil-2018</strain>
    </source>
</reference>
<proteinExistence type="predicted"/>
<protein>
    <submittedName>
        <fullName evidence="1">Uncharacterized protein</fullName>
    </submittedName>
</protein>
<evidence type="ECO:0000313" key="1">
    <source>
        <dbReference type="EMBL" id="KAH7981343.1"/>
    </source>
</evidence>
<name>A0ACB8E4B3_DERSI</name>
<dbReference type="EMBL" id="CM023470">
    <property type="protein sequence ID" value="KAH7981343.1"/>
    <property type="molecule type" value="Genomic_DNA"/>
</dbReference>
<organism evidence="1 2">
    <name type="scientific">Dermacentor silvarum</name>
    <name type="common">Tick</name>
    <dbReference type="NCBI Taxonomy" id="543639"/>
    <lineage>
        <taxon>Eukaryota</taxon>
        <taxon>Metazoa</taxon>
        <taxon>Ecdysozoa</taxon>
        <taxon>Arthropoda</taxon>
        <taxon>Chelicerata</taxon>
        <taxon>Arachnida</taxon>
        <taxon>Acari</taxon>
        <taxon>Parasitiformes</taxon>
        <taxon>Ixodida</taxon>
        <taxon>Ixodoidea</taxon>
        <taxon>Ixodidae</taxon>
        <taxon>Rhipicephalinae</taxon>
        <taxon>Dermacentor</taxon>
    </lineage>
</organism>
<accession>A0ACB8E4B3</accession>